<feature type="domain" description="Major facilitator superfamily (MFS) profile" evidence="9">
    <location>
        <begin position="17"/>
        <end position="520"/>
    </location>
</feature>
<feature type="transmembrane region" description="Helical" evidence="8">
    <location>
        <begin position="345"/>
        <end position="362"/>
    </location>
</feature>
<keyword evidence="11" id="KW-1185">Reference proteome</keyword>
<evidence type="ECO:0000256" key="4">
    <source>
        <dbReference type="ARBA" id="ARBA00022475"/>
    </source>
</evidence>
<dbReference type="PANTHER" id="PTHR42718:SF9">
    <property type="entry name" value="MAJOR FACILITATOR SUPERFAMILY MULTIDRUG TRANSPORTER MFSC"/>
    <property type="match status" value="1"/>
</dbReference>
<dbReference type="InterPro" id="IPR011701">
    <property type="entry name" value="MFS"/>
</dbReference>
<proteinExistence type="inferred from homology"/>
<feature type="transmembrane region" description="Helical" evidence="8">
    <location>
        <begin position="55"/>
        <end position="77"/>
    </location>
</feature>
<evidence type="ECO:0000256" key="6">
    <source>
        <dbReference type="ARBA" id="ARBA00022989"/>
    </source>
</evidence>
<comment type="caution">
    <text evidence="10">The sequence shown here is derived from an EMBL/GenBank/DDBJ whole genome shotgun (WGS) entry which is preliminary data.</text>
</comment>
<dbReference type="RefSeq" id="WP_111470550.1">
    <property type="nucleotide sequence ID" value="NZ_QLIX01000010.1"/>
</dbReference>
<evidence type="ECO:0000256" key="2">
    <source>
        <dbReference type="ARBA" id="ARBA00008537"/>
    </source>
</evidence>
<dbReference type="InterPro" id="IPR004638">
    <property type="entry name" value="EmrB-like"/>
</dbReference>
<organism evidence="10 11">
    <name type="scientific">Roseicella frigidaeris</name>
    <dbReference type="NCBI Taxonomy" id="2230885"/>
    <lineage>
        <taxon>Bacteria</taxon>
        <taxon>Pseudomonadati</taxon>
        <taxon>Pseudomonadota</taxon>
        <taxon>Alphaproteobacteria</taxon>
        <taxon>Acetobacterales</taxon>
        <taxon>Roseomonadaceae</taxon>
        <taxon>Roseicella</taxon>
    </lineage>
</organism>
<dbReference type="OrthoDB" id="9771737at2"/>
<protein>
    <submittedName>
        <fullName evidence="10">EmrB/QacA family drug resistance transporter</fullName>
    </submittedName>
</protein>
<feature type="transmembrane region" description="Helical" evidence="8">
    <location>
        <begin position="497"/>
        <end position="515"/>
    </location>
</feature>
<dbReference type="Proteomes" id="UP000249065">
    <property type="component" value="Unassembled WGS sequence"/>
</dbReference>
<evidence type="ECO:0000256" key="3">
    <source>
        <dbReference type="ARBA" id="ARBA00022448"/>
    </source>
</evidence>
<feature type="transmembrane region" description="Helical" evidence="8">
    <location>
        <begin position="280"/>
        <end position="301"/>
    </location>
</feature>
<dbReference type="GO" id="GO:0022857">
    <property type="term" value="F:transmembrane transporter activity"/>
    <property type="evidence" value="ECO:0007669"/>
    <property type="project" value="InterPro"/>
</dbReference>
<dbReference type="PANTHER" id="PTHR42718">
    <property type="entry name" value="MAJOR FACILITATOR SUPERFAMILY MULTIDRUG TRANSPORTER MFSC"/>
    <property type="match status" value="1"/>
</dbReference>
<evidence type="ECO:0000256" key="1">
    <source>
        <dbReference type="ARBA" id="ARBA00004651"/>
    </source>
</evidence>
<dbReference type="Gene3D" id="1.20.1250.20">
    <property type="entry name" value="MFS general substrate transporter like domains"/>
    <property type="match status" value="1"/>
</dbReference>
<comment type="subcellular location">
    <subcellularLocation>
        <location evidence="1">Cell membrane</location>
        <topology evidence="1">Multi-pass membrane protein</topology>
    </subcellularLocation>
</comment>
<dbReference type="CDD" id="cd17503">
    <property type="entry name" value="MFS_LmrB_MDR_like"/>
    <property type="match status" value="1"/>
</dbReference>
<accession>A0A327M664</accession>
<feature type="transmembrane region" description="Helical" evidence="8">
    <location>
        <begin position="83"/>
        <end position="109"/>
    </location>
</feature>
<comment type="similarity">
    <text evidence="2">Belongs to the major facilitator superfamily. EmrB family.</text>
</comment>
<name>A0A327M664_9PROT</name>
<feature type="transmembrane region" description="Helical" evidence="8">
    <location>
        <begin position="169"/>
        <end position="191"/>
    </location>
</feature>
<dbReference type="PROSITE" id="PS50850">
    <property type="entry name" value="MFS"/>
    <property type="match status" value="1"/>
</dbReference>
<keyword evidence="5 8" id="KW-0812">Transmembrane</keyword>
<keyword evidence="4" id="KW-1003">Cell membrane</keyword>
<feature type="transmembrane region" description="Helical" evidence="8">
    <location>
        <begin position="242"/>
        <end position="259"/>
    </location>
</feature>
<dbReference type="PRINTS" id="PR01036">
    <property type="entry name" value="TCRTETB"/>
</dbReference>
<dbReference type="NCBIfam" id="TIGR00711">
    <property type="entry name" value="efflux_EmrB"/>
    <property type="match status" value="1"/>
</dbReference>
<dbReference type="Pfam" id="PF07690">
    <property type="entry name" value="MFS_1"/>
    <property type="match status" value="1"/>
</dbReference>
<gene>
    <name evidence="10" type="ORF">DOO78_14380</name>
</gene>
<feature type="transmembrane region" description="Helical" evidence="8">
    <location>
        <begin position="374"/>
        <end position="397"/>
    </location>
</feature>
<feature type="transmembrane region" description="Helical" evidence="8">
    <location>
        <begin position="15"/>
        <end position="34"/>
    </location>
</feature>
<dbReference type="Gene3D" id="1.20.1720.10">
    <property type="entry name" value="Multidrug resistance protein D"/>
    <property type="match status" value="1"/>
</dbReference>
<dbReference type="GO" id="GO:0005886">
    <property type="term" value="C:plasma membrane"/>
    <property type="evidence" value="ECO:0007669"/>
    <property type="project" value="UniProtKB-SubCell"/>
</dbReference>
<dbReference type="SUPFAM" id="SSF103473">
    <property type="entry name" value="MFS general substrate transporter"/>
    <property type="match status" value="1"/>
</dbReference>
<evidence type="ECO:0000259" key="9">
    <source>
        <dbReference type="PROSITE" id="PS50850"/>
    </source>
</evidence>
<dbReference type="InterPro" id="IPR036259">
    <property type="entry name" value="MFS_trans_sf"/>
</dbReference>
<dbReference type="AlphaFoldDB" id="A0A327M664"/>
<keyword evidence="7 8" id="KW-0472">Membrane</keyword>
<evidence type="ECO:0000256" key="7">
    <source>
        <dbReference type="ARBA" id="ARBA00023136"/>
    </source>
</evidence>
<evidence type="ECO:0000256" key="8">
    <source>
        <dbReference type="SAM" id="Phobius"/>
    </source>
</evidence>
<keyword evidence="6 8" id="KW-1133">Transmembrane helix</keyword>
<sequence length="528" mass="56540">MADLPRSAAGRRSPWLIASIVSIATFMEVLDTTIANVALRHMAGGVGASQDESTWILTTYLVTNAIVLPVSGYLATALGRKRFYMGCVALFTLASLGCALAPSLGLLLVCRAIQGIGGGGLAPVEQSILADTFPPEKRAQAFALYGLTVVTAPAIGPALGGWITDNYSWHWIFLINLPVGALSLVLVSVFVQEPPAVQEDRRRFLAEGSGIDWVGFGLSAMALGSLQIVLDRAVIDDGFWSPLVSWLTVLCIAGFVLLIPWERRQARPAVDVRLFGYRSFLAACLIMFLVAFTLFSTTQLLPQLTQELMGYDATTAGLTLAIGGIGTIFVMPFAGKLTTLVQPRWVILAALLWSGGALLHATRIDLTMSFWHVSMLRVVQVVALPFLFVPITTAAYIGLPPDKTNDASALINLMRNLGASVGISVMNAVVVHGAQVHQNRLIESARDTNPLWTEHLRQTEQALRGAGLGAWEASQAALAQLAAQVQAQAQVLSYMDAFWLLGVAVLVLWPLVFLMRDVPKGAGSGGHG</sequence>
<evidence type="ECO:0000313" key="10">
    <source>
        <dbReference type="EMBL" id="RAI58209.1"/>
    </source>
</evidence>
<feature type="transmembrane region" description="Helical" evidence="8">
    <location>
        <begin position="211"/>
        <end position="230"/>
    </location>
</feature>
<keyword evidence="3" id="KW-0813">Transport</keyword>
<dbReference type="InterPro" id="IPR020846">
    <property type="entry name" value="MFS_dom"/>
</dbReference>
<feature type="transmembrane region" description="Helical" evidence="8">
    <location>
        <begin position="313"/>
        <end position="333"/>
    </location>
</feature>
<feature type="transmembrane region" description="Helical" evidence="8">
    <location>
        <begin position="142"/>
        <end position="163"/>
    </location>
</feature>
<evidence type="ECO:0000313" key="11">
    <source>
        <dbReference type="Proteomes" id="UP000249065"/>
    </source>
</evidence>
<reference evidence="11" key="1">
    <citation type="submission" date="2018-06" db="EMBL/GenBank/DDBJ databases">
        <authorList>
            <person name="Khan S.A."/>
        </authorList>
    </citation>
    <scope>NUCLEOTIDE SEQUENCE [LARGE SCALE GENOMIC DNA]</scope>
    <source>
        <strain evidence="11">DB-1506</strain>
    </source>
</reference>
<dbReference type="EMBL" id="QLIX01000010">
    <property type="protein sequence ID" value="RAI58209.1"/>
    <property type="molecule type" value="Genomic_DNA"/>
</dbReference>
<evidence type="ECO:0000256" key="5">
    <source>
        <dbReference type="ARBA" id="ARBA00022692"/>
    </source>
</evidence>